<proteinExistence type="predicted"/>
<dbReference type="RefSeq" id="WP_203745908.1">
    <property type="nucleotide sequence ID" value="NZ_BAAAUC010000008.1"/>
</dbReference>
<evidence type="ECO:0000313" key="1">
    <source>
        <dbReference type="EMBL" id="GID67803.1"/>
    </source>
</evidence>
<keyword evidence="2" id="KW-1185">Reference proteome</keyword>
<reference evidence="1" key="1">
    <citation type="submission" date="2021-01" db="EMBL/GenBank/DDBJ databases">
        <title>Whole genome shotgun sequence of Actinoplanes cyaneus NBRC 14990.</title>
        <authorList>
            <person name="Komaki H."/>
            <person name="Tamura T."/>
        </authorList>
    </citation>
    <scope>NUCLEOTIDE SEQUENCE</scope>
    <source>
        <strain evidence="1">NBRC 14990</strain>
    </source>
</reference>
<dbReference type="EMBL" id="BOMH01000041">
    <property type="protein sequence ID" value="GID67803.1"/>
    <property type="molecule type" value="Genomic_DNA"/>
</dbReference>
<dbReference type="Proteomes" id="UP000619479">
    <property type="component" value="Unassembled WGS sequence"/>
</dbReference>
<protein>
    <submittedName>
        <fullName evidence="1">Uncharacterized protein</fullName>
    </submittedName>
</protein>
<name>A0A919ILX2_9ACTN</name>
<accession>A0A919ILX2</accession>
<sequence length="54" mass="6088">MPAIVTTPVTAYAGKVRVIDGGDNVHVGRDLLENNFYKTNRVLDQDQFLVRVDR</sequence>
<dbReference type="AlphaFoldDB" id="A0A919ILX2"/>
<organism evidence="1 2">
    <name type="scientific">Actinoplanes cyaneus</name>
    <dbReference type="NCBI Taxonomy" id="52696"/>
    <lineage>
        <taxon>Bacteria</taxon>
        <taxon>Bacillati</taxon>
        <taxon>Actinomycetota</taxon>
        <taxon>Actinomycetes</taxon>
        <taxon>Micromonosporales</taxon>
        <taxon>Micromonosporaceae</taxon>
        <taxon>Actinoplanes</taxon>
    </lineage>
</organism>
<evidence type="ECO:0000313" key="2">
    <source>
        <dbReference type="Proteomes" id="UP000619479"/>
    </source>
</evidence>
<gene>
    <name evidence="1" type="ORF">Acy02nite_56840</name>
</gene>
<comment type="caution">
    <text evidence="1">The sequence shown here is derived from an EMBL/GenBank/DDBJ whole genome shotgun (WGS) entry which is preliminary data.</text>
</comment>